<gene>
    <name evidence="2" type="ORF">EJ06DRAFT_261285</name>
</gene>
<keyword evidence="3" id="KW-1185">Reference proteome</keyword>
<accession>A0A6G1HIP1</accession>
<sequence length="123" mass="13867">MQCTSTQGATNTKRKRHHSLSPPLRGHRELEEAGASPTSLPPPLLSSLLFRTLFVPKSSLPPSSKQRPRHPHLKPSPQYHQTPHPSPPSYLVSFLTVRSFDPLTRSYARSSVSRWLLPCEPRE</sequence>
<feature type="compositionally biased region" description="Polar residues" evidence="1">
    <location>
        <begin position="1"/>
        <end position="11"/>
    </location>
</feature>
<protein>
    <submittedName>
        <fullName evidence="2">Uncharacterized protein</fullName>
    </submittedName>
</protein>
<feature type="region of interest" description="Disordered" evidence="1">
    <location>
        <begin position="1"/>
        <end position="42"/>
    </location>
</feature>
<dbReference type="EMBL" id="ML996711">
    <property type="protein sequence ID" value="KAF2395729.1"/>
    <property type="molecule type" value="Genomic_DNA"/>
</dbReference>
<evidence type="ECO:0000256" key="1">
    <source>
        <dbReference type="SAM" id="MobiDB-lite"/>
    </source>
</evidence>
<name>A0A6G1HIP1_9PEZI</name>
<evidence type="ECO:0000313" key="2">
    <source>
        <dbReference type="EMBL" id="KAF2395729.1"/>
    </source>
</evidence>
<organism evidence="2 3">
    <name type="scientific">Trichodelitschia bisporula</name>
    <dbReference type="NCBI Taxonomy" id="703511"/>
    <lineage>
        <taxon>Eukaryota</taxon>
        <taxon>Fungi</taxon>
        <taxon>Dikarya</taxon>
        <taxon>Ascomycota</taxon>
        <taxon>Pezizomycotina</taxon>
        <taxon>Dothideomycetes</taxon>
        <taxon>Dothideomycetes incertae sedis</taxon>
        <taxon>Phaeotrichales</taxon>
        <taxon>Phaeotrichaceae</taxon>
        <taxon>Trichodelitschia</taxon>
    </lineage>
</organism>
<reference evidence="2" key="1">
    <citation type="journal article" date="2020" name="Stud. Mycol.">
        <title>101 Dothideomycetes genomes: a test case for predicting lifestyles and emergence of pathogens.</title>
        <authorList>
            <person name="Haridas S."/>
            <person name="Albert R."/>
            <person name="Binder M."/>
            <person name="Bloem J."/>
            <person name="Labutti K."/>
            <person name="Salamov A."/>
            <person name="Andreopoulos B."/>
            <person name="Baker S."/>
            <person name="Barry K."/>
            <person name="Bills G."/>
            <person name="Bluhm B."/>
            <person name="Cannon C."/>
            <person name="Castanera R."/>
            <person name="Culley D."/>
            <person name="Daum C."/>
            <person name="Ezra D."/>
            <person name="Gonzalez J."/>
            <person name="Henrissat B."/>
            <person name="Kuo A."/>
            <person name="Liang C."/>
            <person name="Lipzen A."/>
            <person name="Lutzoni F."/>
            <person name="Magnuson J."/>
            <person name="Mondo S."/>
            <person name="Nolan M."/>
            <person name="Ohm R."/>
            <person name="Pangilinan J."/>
            <person name="Park H.-J."/>
            <person name="Ramirez L."/>
            <person name="Alfaro M."/>
            <person name="Sun H."/>
            <person name="Tritt A."/>
            <person name="Yoshinaga Y."/>
            <person name="Zwiers L.-H."/>
            <person name="Turgeon B."/>
            <person name="Goodwin S."/>
            <person name="Spatafora J."/>
            <person name="Crous P."/>
            <person name="Grigoriev I."/>
        </authorList>
    </citation>
    <scope>NUCLEOTIDE SEQUENCE</scope>
    <source>
        <strain evidence="2">CBS 262.69</strain>
    </source>
</reference>
<evidence type="ECO:0000313" key="3">
    <source>
        <dbReference type="Proteomes" id="UP000799640"/>
    </source>
</evidence>
<proteinExistence type="predicted"/>
<dbReference type="Proteomes" id="UP000799640">
    <property type="component" value="Unassembled WGS sequence"/>
</dbReference>
<feature type="region of interest" description="Disordered" evidence="1">
    <location>
        <begin position="57"/>
        <end position="88"/>
    </location>
</feature>
<dbReference type="AlphaFoldDB" id="A0A6G1HIP1"/>